<dbReference type="GeneID" id="85328383"/>
<dbReference type="EMBL" id="JAUIRO010000003">
    <property type="protein sequence ID" value="KAK0722027.1"/>
    <property type="molecule type" value="Genomic_DNA"/>
</dbReference>
<sequence>MVGLECLYRDGFEDDDDSGDDFDYEVAAKDIDSGGSELESPDAELFSFAKKGDMESDEGSPRRSSRDRHPTARALAAQIKGPIPPKTAGKKKKAIATAKKGGKSKVAKEPSPPKTATKKTAPATPKIGGKAKAAKTAPPPPPAPPPPVKAAAKKAPAVTKKGGKAKAPRMTSPPKATNKKAAPAASSKSGQARAAQADPPRPPTPPLPSKSTAKWKHAKQAPPKAQKRDKKGGPVRGVVEDEQQEEVVVNVSGDDDDEEEETDRARRDEIRRGKRPAVDEPYEPQGRKKRPRLEVRFKLPGDDELGDDDSVNYEDENRDEEEDEEEDDDEYEDADNVILPVFEYNRLLSAALTSEFGCWPGGRIELTPEEAQKRAESTSGKIAKEMEFWHKWSRDTNKASAKLGKALSPKDKHGLFVPLDQPYRYSVDDQEIRDLWLRLQTKVSDLVAKYFPNLDYLMDRGENPEVEEVMRILMSSSVDFSGDPLDREEALIMVEGYIWHNLRRMIFDERSGAWAGNYQRGQIHSWFNNTLMHAGDERWPELESHLHEMRARMETIMGQLNFDLHQASDSHAAIFAGPIARLVPEELADTYLEESLQIVNWAADFDRKFRRSRADWKLLPSDGLRYWPQDGQTFDSTVMEDCQDPADVEDNRPIFMFVAPGLVKRGNDEGTNYGEEEVIAKTRVWVGYQDDSSVED</sequence>
<feature type="compositionally biased region" description="Pro residues" evidence="1">
    <location>
        <begin position="137"/>
        <end position="148"/>
    </location>
</feature>
<feature type="region of interest" description="Disordered" evidence="1">
    <location>
        <begin position="48"/>
        <end position="334"/>
    </location>
</feature>
<feature type="compositionally biased region" description="Acidic residues" evidence="1">
    <location>
        <begin position="302"/>
        <end position="334"/>
    </location>
</feature>
<gene>
    <name evidence="2" type="ORF">B0T26DRAFT_749488</name>
</gene>
<organism evidence="2 3">
    <name type="scientific">Lasiosphaeria miniovina</name>
    <dbReference type="NCBI Taxonomy" id="1954250"/>
    <lineage>
        <taxon>Eukaryota</taxon>
        <taxon>Fungi</taxon>
        <taxon>Dikarya</taxon>
        <taxon>Ascomycota</taxon>
        <taxon>Pezizomycotina</taxon>
        <taxon>Sordariomycetes</taxon>
        <taxon>Sordariomycetidae</taxon>
        <taxon>Sordariales</taxon>
        <taxon>Lasiosphaeriaceae</taxon>
        <taxon>Lasiosphaeria</taxon>
    </lineage>
</organism>
<feature type="compositionally biased region" description="Low complexity" evidence="1">
    <location>
        <begin position="149"/>
        <end position="160"/>
    </location>
</feature>
<name>A0AA40AU22_9PEZI</name>
<comment type="caution">
    <text evidence="2">The sequence shown here is derived from an EMBL/GenBank/DDBJ whole genome shotgun (WGS) entry which is preliminary data.</text>
</comment>
<feature type="compositionally biased region" description="Basic residues" evidence="1">
    <location>
        <begin position="88"/>
        <end position="105"/>
    </location>
</feature>
<feature type="compositionally biased region" description="Acidic residues" evidence="1">
    <location>
        <begin position="253"/>
        <end position="262"/>
    </location>
</feature>
<keyword evidence="3" id="KW-1185">Reference proteome</keyword>
<dbReference type="Proteomes" id="UP001172101">
    <property type="component" value="Unassembled WGS sequence"/>
</dbReference>
<evidence type="ECO:0000313" key="2">
    <source>
        <dbReference type="EMBL" id="KAK0722027.1"/>
    </source>
</evidence>
<feature type="compositionally biased region" description="Pro residues" evidence="1">
    <location>
        <begin position="199"/>
        <end position="208"/>
    </location>
</feature>
<protein>
    <submittedName>
        <fullName evidence="2">Uncharacterized protein</fullName>
    </submittedName>
</protein>
<feature type="compositionally biased region" description="Basic residues" evidence="1">
    <location>
        <begin position="213"/>
        <end position="230"/>
    </location>
</feature>
<reference evidence="2" key="1">
    <citation type="submission" date="2023-06" db="EMBL/GenBank/DDBJ databases">
        <title>Genome-scale phylogeny and comparative genomics of the fungal order Sordariales.</title>
        <authorList>
            <consortium name="Lawrence Berkeley National Laboratory"/>
            <person name="Hensen N."/>
            <person name="Bonometti L."/>
            <person name="Westerberg I."/>
            <person name="Brannstrom I.O."/>
            <person name="Guillou S."/>
            <person name="Cros-Aarteil S."/>
            <person name="Calhoun S."/>
            <person name="Haridas S."/>
            <person name="Kuo A."/>
            <person name="Mondo S."/>
            <person name="Pangilinan J."/>
            <person name="Riley R."/>
            <person name="LaButti K."/>
            <person name="Andreopoulos B."/>
            <person name="Lipzen A."/>
            <person name="Chen C."/>
            <person name="Yanf M."/>
            <person name="Daum C."/>
            <person name="Ng V."/>
            <person name="Clum A."/>
            <person name="Steindorff A."/>
            <person name="Ohm R."/>
            <person name="Martin F."/>
            <person name="Silar P."/>
            <person name="Natvig D."/>
            <person name="Lalanne C."/>
            <person name="Gautier V."/>
            <person name="Ament-velasquez S.L."/>
            <person name="Kruys A."/>
            <person name="Hutchinson M.I."/>
            <person name="Powell A.J."/>
            <person name="Barry K."/>
            <person name="Miller A.N."/>
            <person name="Grigoriev I.V."/>
            <person name="Debuchy R."/>
            <person name="Gladieux P."/>
            <person name="Thoren M.H."/>
            <person name="Johannesson H."/>
        </authorList>
    </citation>
    <scope>NUCLEOTIDE SEQUENCE</scope>
    <source>
        <strain evidence="2">SMH2392-1A</strain>
    </source>
</reference>
<feature type="compositionally biased region" description="Low complexity" evidence="1">
    <location>
        <begin position="172"/>
        <end position="198"/>
    </location>
</feature>
<dbReference type="AlphaFoldDB" id="A0AA40AU22"/>
<feature type="compositionally biased region" description="Basic and acidic residues" evidence="1">
    <location>
        <begin position="292"/>
        <end position="301"/>
    </location>
</feature>
<evidence type="ECO:0000313" key="3">
    <source>
        <dbReference type="Proteomes" id="UP001172101"/>
    </source>
</evidence>
<feature type="compositionally biased region" description="Low complexity" evidence="1">
    <location>
        <begin position="114"/>
        <end position="136"/>
    </location>
</feature>
<proteinExistence type="predicted"/>
<accession>A0AA40AU22</accession>
<dbReference type="RefSeq" id="XP_060297951.1">
    <property type="nucleotide sequence ID" value="XM_060445113.1"/>
</dbReference>
<evidence type="ECO:0000256" key="1">
    <source>
        <dbReference type="SAM" id="MobiDB-lite"/>
    </source>
</evidence>